<protein>
    <submittedName>
        <fullName evidence="1">Uncharacterized protein</fullName>
    </submittedName>
</protein>
<proteinExistence type="predicted"/>
<name>A0A2U2D060_9PSED</name>
<accession>A0A2U2D060</accession>
<evidence type="ECO:0000313" key="1">
    <source>
        <dbReference type="EMBL" id="PWE38682.1"/>
    </source>
</evidence>
<sequence>MSTKSRSNANPLWELSLLANAVGQLASVLADTSLSRASSLPQGDWMCLQNPGPTQNRCGRGAGQIPARARSMAK</sequence>
<gene>
    <name evidence="1" type="ORF">C9I49_27605</name>
</gene>
<organism evidence="1 2">
    <name type="scientific">Pseudomonas prosekii</name>
    <dbReference type="NCBI Taxonomy" id="1148509"/>
    <lineage>
        <taxon>Bacteria</taxon>
        <taxon>Pseudomonadati</taxon>
        <taxon>Pseudomonadota</taxon>
        <taxon>Gammaproteobacteria</taxon>
        <taxon>Pseudomonadales</taxon>
        <taxon>Pseudomonadaceae</taxon>
        <taxon>Pseudomonas</taxon>
    </lineage>
</organism>
<dbReference type="Proteomes" id="UP000245056">
    <property type="component" value="Unassembled WGS sequence"/>
</dbReference>
<comment type="caution">
    <text evidence="1">The sequence shown here is derived from an EMBL/GenBank/DDBJ whole genome shotgun (WGS) entry which is preliminary data.</text>
</comment>
<dbReference type="EMBL" id="QFAW01000073">
    <property type="protein sequence ID" value="PWE38682.1"/>
    <property type="molecule type" value="Genomic_DNA"/>
</dbReference>
<evidence type="ECO:0000313" key="2">
    <source>
        <dbReference type="Proteomes" id="UP000245056"/>
    </source>
</evidence>
<dbReference type="AlphaFoldDB" id="A0A2U2D060"/>
<reference evidence="1 2" key="1">
    <citation type="submission" date="2018-05" db="EMBL/GenBank/DDBJ databases">
        <title>Genome sequences of two Antarctic strains of Pseudomonas prosekii: insights into adaptation to extreme conditions.</title>
        <authorList>
            <person name="Snopkova K."/>
            <person name="Dufkova K."/>
            <person name="Cejkova D."/>
            <person name="Sedlacek I."/>
            <person name="Smajs D."/>
        </authorList>
    </citation>
    <scope>NUCLEOTIDE SEQUENCE [LARGE SCALE GENOMIC DNA]</scope>
    <source>
        <strain evidence="1 2">P2673</strain>
    </source>
</reference>